<comment type="caution">
    <text evidence="1">The sequence shown here is derived from an EMBL/GenBank/DDBJ whole genome shotgun (WGS) entry which is preliminary data.</text>
</comment>
<sequence>MIEPSNNAPRFGSDAEQWQLEQQLLNMLSNQCVEGENV</sequence>
<dbReference type="AlphaFoldDB" id="A0A828PLG7"/>
<protein>
    <submittedName>
        <fullName evidence="1">Phosphate import ATP-binding protein pstB</fullName>
    </submittedName>
</protein>
<accession>A0A828PLG7</accession>
<dbReference type="Proteomes" id="UP000005341">
    <property type="component" value="Unassembled WGS sequence"/>
</dbReference>
<gene>
    <name evidence="1" type="ORF">appser6_6050</name>
</gene>
<evidence type="ECO:0000313" key="1">
    <source>
        <dbReference type="EMBL" id="EFM92401.1"/>
    </source>
</evidence>
<reference evidence="1 2" key="1">
    <citation type="journal article" date="2010" name="J. Bacteriol.">
        <title>Comparative genomic characterization of Actinobacillus pleuropneumoniae.</title>
        <authorList>
            <person name="Xu Z."/>
            <person name="Chen X."/>
            <person name="Li L."/>
            <person name="Li T."/>
            <person name="Wang S."/>
            <person name="Chen H."/>
            <person name="Zhou R."/>
        </authorList>
    </citation>
    <scope>NUCLEOTIDE SEQUENCE [LARGE SCALE GENOMIC DNA]</scope>
    <source>
        <strain evidence="1 2">Femo</strain>
    </source>
</reference>
<evidence type="ECO:0000313" key="2">
    <source>
        <dbReference type="Proteomes" id="UP000005341"/>
    </source>
</evidence>
<keyword evidence="1" id="KW-0067">ATP-binding</keyword>
<keyword evidence="1" id="KW-0547">Nucleotide-binding</keyword>
<dbReference type="GO" id="GO:0005524">
    <property type="term" value="F:ATP binding"/>
    <property type="evidence" value="ECO:0007669"/>
    <property type="project" value="UniProtKB-KW"/>
</dbReference>
<proteinExistence type="predicted"/>
<name>A0A828PLG7_ACTPL</name>
<dbReference type="EMBL" id="ADOG01000009">
    <property type="protein sequence ID" value="EFM92401.1"/>
    <property type="molecule type" value="Genomic_DNA"/>
</dbReference>
<organism evidence="1 2">
    <name type="scientific">Actinobacillus pleuropneumoniae serovar 6 str. Femo</name>
    <dbReference type="NCBI Taxonomy" id="754256"/>
    <lineage>
        <taxon>Bacteria</taxon>
        <taxon>Pseudomonadati</taxon>
        <taxon>Pseudomonadota</taxon>
        <taxon>Gammaproteobacteria</taxon>
        <taxon>Pasteurellales</taxon>
        <taxon>Pasteurellaceae</taxon>
        <taxon>Actinobacillus</taxon>
    </lineage>
</organism>